<feature type="transmembrane region" description="Helical" evidence="1">
    <location>
        <begin position="312"/>
        <end position="329"/>
    </location>
</feature>
<evidence type="ECO:0000313" key="2">
    <source>
        <dbReference type="EMBL" id="MFB9057610.1"/>
    </source>
</evidence>
<evidence type="ECO:0000256" key="1">
    <source>
        <dbReference type="SAM" id="Phobius"/>
    </source>
</evidence>
<accession>A0ABV5FDU1</accession>
<feature type="transmembrane region" description="Helical" evidence="1">
    <location>
        <begin position="259"/>
        <end position="277"/>
    </location>
</feature>
<organism evidence="2 3">
    <name type="scientific">Mariniflexile ostreae</name>
    <dbReference type="NCBI Taxonomy" id="1520892"/>
    <lineage>
        <taxon>Bacteria</taxon>
        <taxon>Pseudomonadati</taxon>
        <taxon>Bacteroidota</taxon>
        <taxon>Flavobacteriia</taxon>
        <taxon>Flavobacteriales</taxon>
        <taxon>Flavobacteriaceae</taxon>
        <taxon>Mariniflexile</taxon>
    </lineage>
</organism>
<keyword evidence="1" id="KW-0812">Transmembrane</keyword>
<feature type="transmembrane region" description="Helical" evidence="1">
    <location>
        <begin position="284"/>
        <end position="306"/>
    </location>
</feature>
<evidence type="ECO:0000313" key="3">
    <source>
        <dbReference type="Proteomes" id="UP001589585"/>
    </source>
</evidence>
<sequence>MINFIPLQHYYEVYIYFTLCLVIINLLHGYSLNLDHDKNLKFLRSTGFILLVLIILYIGLRPISGYAFGDMITYARYYNGYMMGAEITSNKDVFFHYYMKAASQIMGVHAFFLITTFIYVWPMYLLSKVHFKEYWFYSFLMFIVSFSFFSYGTNGIRNGLATSLFLWGLCYTRKKIIMSFFFLIAMLLHKTLLLPIAAFGLTYLYNVPKTYFKLWLFAIPLSFFLGSLFIALFTSLGFGDDRLTAYLSGTSQTDTRFRWDFLFYSAFPVFAGYYFIFIKKFNDVFYNQILITYLICNGFWILVIRANFSNRFAYLSWFLMAIIIIYPLLKQKFFNNQQLIIAKVVTAYFLFTFLMFFIYYA</sequence>
<reference evidence="2 3" key="1">
    <citation type="submission" date="2024-09" db="EMBL/GenBank/DDBJ databases">
        <authorList>
            <person name="Sun Q."/>
            <person name="Mori K."/>
        </authorList>
    </citation>
    <scope>NUCLEOTIDE SEQUENCE [LARGE SCALE GENOMIC DNA]</scope>
    <source>
        <strain evidence="2 3">CECT 8622</strain>
    </source>
</reference>
<feature type="transmembrane region" description="Helical" evidence="1">
    <location>
        <begin position="341"/>
        <end position="360"/>
    </location>
</feature>
<name>A0ABV5FDU1_9FLAO</name>
<feature type="transmembrane region" description="Helical" evidence="1">
    <location>
        <begin position="13"/>
        <end position="30"/>
    </location>
</feature>
<dbReference type="RefSeq" id="WP_379861851.1">
    <property type="nucleotide sequence ID" value="NZ_JBHMFC010000081.1"/>
</dbReference>
<comment type="caution">
    <text evidence="2">The sequence shown here is derived from an EMBL/GenBank/DDBJ whole genome shotgun (WGS) entry which is preliminary data.</text>
</comment>
<feature type="transmembrane region" description="Helical" evidence="1">
    <location>
        <begin position="134"/>
        <end position="156"/>
    </location>
</feature>
<dbReference type="InterPro" id="IPR049458">
    <property type="entry name" value="EpsG-like"/>
</dbReference>
<keyword evidence="3" id="KW-1185">Reference proteome</keyword>
<proteinExistence type="predicted"/>
<gene>
    <name evidence="2" type="ORF">ACFFU9_12750</name>
</gene>
<feature type="transmembrane region" description="Helical" evidence="1">
    <location>
        <begin position="176"/>
        <end position="202"/>
    </location>
</feature>
<keyword evidence="1" id="KW-1133">Transmembrane helix</keyword>
<feature type="transmembrane region" description="Helical" evidence="1">
    <location>
        <begin position="42"/>
        <end position="60"/>
    </location>
</feature>
<dbReference type="EMBL" id="JBHMFC010000081">
    <property type="protein sequence ID" value="MFB9057610.1"/>
    <property type="molecule type" value="Genomic_DNA"/>
</dbReference>
<protein>
    <submittedName>
        <fullName evidence="2">EpsG family protein</fullName>
    </submittedName>
</protein>
<keyword evidence="1" id="KW-0472">Membrane</keyword>
<feature type="transmembrane region" description="Helical" evidence="1">
    <location>
        <begin position="101"/>
        <end position="122"/>
    </location>
</feature>
<dbReference type="Proteomes" id="UP001589585">
    <property type="component" value="Unassembled WGS sequence"/>
</dbReference>
<feature type="transmembrane region" description="Helical" evidence="1">
    <location>
        <begin position="214"/>
        <end position="239"/>
    </location>
</feature>
<dbReference type="Pfam" id="PF14897">
    <property type="entry name" value="EpsG"/>
    <property type="match status" value="1"/>
</dbReference>